<comment type="caution">
    <text evidence="7">The sequence shown here is derived from an EMBL/GenBank/DDBJ whole genome shotgun (WGS) entry which is preliminary data.</text>
</comment>
<dbReference type="SUPFAM" id="SSF55846">
    <property type="entry name" value="N-acetylmuramoyl-L-alanine amidase-like"/>
    <property type="match status" value="1"/>
</dbReference>
<keyword evidence="5" id="KW-0961">Cell wall biogenesis/degradation</keyword>
<evidence type="ECO:0000256" key="4">
    <source>
        <dbReference type="ARBA" id="ARBA00022801"/>
    </source>
</evidence>
<evidence type="ECO:0000313" key="7">
    <source>
        <dbReference type="EMBL" id="MEU9579659.1"/>
    </source>
</evidence>
<dbReference type="Gene3D" id="3.40.80.10">
    <property type="entry name" value="Peptidoglycan recognition protein-like"/>
    <property type="match status" value="1"/>
</dbReference>
<comment type="catalytic activity">
    <reaction evidence="1">
        <text>Hydrolyzes the link between N-acetylmuramoyl residues and L-amino acid residues in certain cell-wall glycopeptides.</text>
        <dbReference type="EC" id="3.5.1.28"/>
    </reaction>
</comment>
<dbReference type="Proteomes" id="UP001551584">
    <property type="component" value="Unassembled WGS sequence"/>
</dbReference>
<dbReference type="Pfam" id="PF01510">
    <property type="entry name" value="Amidase_2"/>
    <property type="match status" value="1"/>
</dbReference>
<dbReference type="SMART" id="SM00644">
    <property type="entry name" value="Ami_2"/>
    <property type="match status" value="1"/>
</dbReference>
<dbReference type="Pfam" id="PF01471">
    <property type="entry name" value="PG_binding_1"/>
    <property type="match status" value="2"/>
</dbReference>
<dbReference type="Gene3D" id="1.10.101.10">
    <property type="entry name" value="PGBD-like superfamily/PGBD"/>
    <property type="match status" value="2"/>
</dbReference>
<organism evidence="7 8">
    <name type="scientific">Streptomyces chilikensis</name>
    <dbReference type="NCBI Taxonomy" id="1194079"/>
    <lineage>
        <taxon>Bacteria</taxon>
        <taxon>Bacillati</taxon>
        <taxon>Actinomycetota</taxon>
        <taxon>Actinomycetes</taxon>
        <taxon>Kitasatosporales</taxon>
        <taxon>Streptomycetaceae</taxon>
        <taxon>Streptomyces</taxon>
    </lineage>
</organism>
<gene>
    <name evidence="7" type="ORF">AB0D95_20700</name>
</gene>
<dbReference type="PANTHER" id="PTHR30417">
    <property type="entry name" value="N-ACETYLMURAMOYL-L-ALANINE AMIDASE AMID"/>
    <property type="match status" value="1"/>
</dbReference>
<evidence type="ECO:0000259" key="6">
    <source>
        <dbReference type="SMART" id="SM00644"/>
    </source>
</evidence>
<dbReference type="InterPro" id="IPR002477">
    <property type="entry name" value="Peptidoglycan-bd-like"/>
</dbReference>
<dbReference type="InterPro" id="IPR036365">
    <property type="entry name" value="PGBD-like_sf"/>
</dbReference>
<protein>
    <recommendedName>
        <fullName evidence="3">N-acetylmuramoyl-L-alanine amidase</fullName>
        <ecNumber evidence="3">3.5.1.28</ecNumber>
    </recommendedName>
</protein>
<sequence length="507" mass="52888">MVTGAPAGVAAPDRAVAAGPSAESSAGPLARAFERSAAEYGVPRDLLVAVAHGESRLDDHGGRPSQANGYGVMHLASNPDHRTLERAAALTGLSPARLREDTAANVRGGAAVLRALADERGLDAADRRDAGAWYEAVAAYGGAEDDAAARLYADAVYDFLGQGLTARTRSGETLRVAPRAVEPDRGRLERAAGDDFGVESTDYAPALWVPADASNYTVGRTSAITHVVVHVTQGSYAGSISWYQNPSSDVSAHYTIRSSDGQVTQSVREKDTAWHARSGNPYSVGIEHEGYVSDPAWFTDAMYRSSAALTRHLADRYGIPKDRAHIVGHVEVPGNDHTDPGPYWDWSYYMQLVGGSNSGGEVRLTFPAYTSVSTGSTGDLVRAAQHLLNQQGHGAGTVDGIFGSGTATAVKSFQTARGLTADGVVGRRTWTALLTAGTAPVLQQGSTGAAVERLQRGLTAALGRTVDADGVFGPGTATAVREYQTGRGLTADGIVGSGTWGALQAGR</sequence>
<keyword evidence="8" id="KW-1185">Reference proteome</keyword>
<keyword evidence="4" id="KW-0378">Hydrolase</keyword>
<dbReference type="InterPro" id="IPR008258">
    <property type="entry name" value="Transglycosylase_SLT_dom_1"/>
</dbReference>
<evidence type="ECO:0000313" key="8">
    <source>
        <dbReference type="Proteomes" id="UP001551584"/>
    </source>
</evidence>
<feature type="domain" description="N-acetylmuramoyl-L-alanine amidase" evidence="6">
    <location>
        <begin position="213"/>
        <end position="341"/>
    </location>
</feature>
<dbReference type="SUPFAM" id="SSF53955">
    <property type="entry name" value="Lysozyme-like"/>
    <property type="match status" value="1"/>
</dbReference>
<proteinExistence type="inferred from homology"/>
<dbReference type="InterPro" id="IPR051206">
    <property type="entry name" value="NAMLAA_amidase_2"/>
</dbReference>
<dbReference type="InterPro" id="IPR002502">
    <property type="entry name" value="Amidase_domain"/>
</dbReference>
<dbReference type="EC" id="3.5.1.28" evidence="3"/>
<comment type="similarity">
    <text evidence="2">Belongs to the N-acetylmuramoyl-L-alanine amidase 2 family.</text>
</comment>
<accession>A0ABV3EU03</accession>
<dbReference type="Gene3D" id="1.10.530.10">
    <property type="match status" value="1"/>
</dbReference>
<evidence type="ECO:0000256" key="3">
    <source>
        <dbReference type="ARBA" id="ARBA00011901"/>
    </source>
</evidence>
<dbReference type="SUPFAM" id="SSF47090">
    <property type="entry name" value="PGBD-like"/>
    <property type="match status" value="2"/>
</dbReference>
<dbReference type="PANTHER" id="PTHR30417:SF1">
    <property type="entry name" value="N-ACETYLMURAMOYL-L-ALANINE AMIDASE AMID"/>
    <property type="match status" value="1"/>
</dbReference>
<dbReference type="CDD" id="cd06583">
    <property type="entry name" value="PGRP"/>
    <property type="match status" value="1"/>
</dbReference>
<name>A0ABV3EU03_9ACTN</name>
<dbReference type="InterPro" id="IPR036505">
    <property type="entry name" value="Amidase/PGRP_sf"/>
</dbReference>
<dbReference type="Pfam" id="PF01464">
    <property type="entry name" value="SLT"/>
    <property type="match status" value="1"/>
</dbReference>
<dbReference type="EMBL" id="JBEZNA010000052">
    <property type="protein sequence ID" value="MEU9579659.1"/>
    <property type="molecule type" value="Genomic_DNA"/>
</dbReference>
<evidence type="ECO:0000256" key="5">
    <source>
        <dbReference type="ARBA" id="ARBA00023316"/>
    </source>
</evidence>
<reference evidence="7 8" key="1">
    <citation type="submission" date="2024-06" db="EMBL/GenBank/DDBJ databases">
        <title>The Natural Products Discovery Center: Release of the First 8490 Sequenced Strains for Exploring Actinobacteria Biosynthetic Diversity.</title>
        <authorList>
            <person name="Kalkreuter E."/>
            <person name="Kautsar S.A."/>
            <person name="Yang D."/>
            <person name="Bader C.D."/>
            <person name="Teijaro C.N."/>
            <person name="Fluegel L."/>
            <person name="Davis C.M."/>
            <person name="Simpson J.R."/>
            <person name="Lauterbach L."/>
            <person name="Steele A.D."/>
            <person name="Gui C."/>
            <person name="Meng S."/>
            <person name="Li G."/>
            <person name="Viehrig K."/>
            <person name="Ye F."/>
            <person name="Su P."/>
            <person name="Kiefer A.F."/>
            <person name="Nichols A."/>
            <person name="Cepeda A.J."/>
            <person name="Yan W."/>
            <person name="Fan B."/>
            <person name="Jiang Y."/>
            <person name="Adhikari A."/>
            <person name="Zheng C.-J."/>
            <person name="Schuster L."/>
            <person name="Cowan T.M."/>
            <person name="Smanski M.J."/>
            <person name="Chevrette M.G."/>
            <person name="De Carvalho L.P.S."/>
            <person name="Shen B."/>
        </authorList>
    </citation>
    <scope>NUCLEOTIDE SEQUENCE [LARGE SCALE GENOMIC DNA]</scope>
    <source>
        <strain evidence="7 8">NPDC048117</strain>
    </source>
</reference>
<dbReference type="InterPro" id="IPR036366">
    <property type="entry name" value="PGBDSf"/>
</dbReference>
<evidence type="ECO:0000256" key="1">
    <source>
        <dbReference type="ARBA" id="ARBA00001561"/>
    </source>
</evidence>
<dbReference type="InterPro" id="IPR023346">
    <property type="entry name" value="Lysozyme-like_dom_sf"/>
</dbReference>
<evidence type="ECO:0000256" key="2">
    <source>
        <dbReference type="ARBA" id="ARBA00007553"/>
    </source>
</evidence>